<dbReference type="Proteomes" id="UP000829720">
    <property type="component" value="Unassembled WGS sequence"/>
</dbReference>
<dbReference type="AlphaFoldDB" id="A0A8T3CHI9"/>
<reference evidence="2" key="1">
    <citation type="submission" date="2021-01" db="EMBL/GenBank/DDBJ databases">
        <authorList>
            <person name="Zahm M."/>
            <person name="Roques C."/>
            <person name="Cabau C."/>
            <person name="Klopp C."/>
            <person name="Donnadieu C."/>
            <person name="Jouanno E."/>
            <person name="Lampietro C."/>
            <person name="Louis A."/>
            <person name="Herpin A."/>
            <person name="Echchiki A."/>
            <person name="Berthelot C."/>
            <person name="Parey E."/>
            <person name="Roest-Crollius H."/>
            <person name="Braasch I."/>
            <person name="Postlethwait J."/>
            <person name="Bobe J."/>
            <person name="Montfort J."/>
            <person name="Bouchez O."/>
            <person name="Begum T."/>
            <person name="Mejri S."/>
            <person name="Adams A."/>
            <person name="Chen W.-J."/>
            <person name="Guiguen Y."/>
        </authorList>
    </citation>
    <scope>NUCLEOTIDE SEQUENCE</scope>
    <source>
        <tissue evidence="2">Blood</tissue>
    </source>
</reference>
<name>A0A8T3CHI9_9TELE</name>
<feature type="compositionally biased region" description="Polar residues" evidence="1">
    <location>
        <begin position="20"/>
        <end position="38"/>
    </location>
</feature>
<evidence type="ECO:0000313" key="2">
    <source>
        <dbReference type="EMBL" id="KAI1884519.1"/>
    </source>
</evidence>
<keyword evidence="3" id="KW-1185">Reference proteome</keyword>
<accession>A0A8T3CHI9</accession>
<gene>
    <name evidence="2" type="ORF">AGOR_G00227210</name>
</gene>
<organism evidence="2 3">
    <name type="scientific">Albula goreensis</name>
    <dbReference type="NCBI Taxonomy" id="1534307"/>
    <lineage>
        <taxon>Eukaryota</taxon>
        <taxon>Metazoa</taxon>
        <taxon>Chordata</taxon>
        <taxon>Craniata</taxon>
        <taxon>Vertebrata</taxon>
        <taxon>Euteleostomi</taxon>
        <taxon>Actinopterygii</taxon>
        <taxon>Neopterygii</taxon>
        <taxon>Teleostei</taxon>
        <taxon>Albuliformes</taxon>
        <taxon>Albulidae</taxon>
        <taxon>Albula</taxon>
    </lineage>
</organism>
<feature type="region of interest" description="Disordered" evidence="1">
    <location>
        <begin position="98"/>
        <end position="134"/>
    </location>
</feature>
<evidence type="ECO:0000313" key="3">
    <source>
        <dbReference type="Proteomes" id="UP000829720"/>
    </source>
</evidence>
<dbReference type="EMBL" id="JAERUA010000022">
    <property type="protein sequence ID" value="KAI1884519.1"/>
    <property type="molecule type" value="Genomic_DNA"/>
</dbReference>
<sequence length="134" mass="14769">MVKPPVPQPRTYFTAAPKETSGTSEQGFHNGTNENNAIKVSHMERGSSLHAQNPKPPVPLPRSRSHAEPLIQIPGATHIDSVQQEKDQKSEKLLACEYQNLRPRRPPPPRPTKAPGAHRAPLLRQPSTWGAVTL</sequence>
<comment type="caution">
    <text evidence="2">The sequence shown here is derived from an EMBL/GenBank/DDBJ whole genome shotgun (WGS) entry which is preliminary data.</text>
</comment>
<protein>
    <submittedName>
        <fullName evidence="2">Uncharacterized protein</fullName>
    </submittedName>
</protein>
<feature type="compositionally biased region" description="Polar residues" evidence="1">
    <location>
        <begin position="125"/>
        <end position="134"/>
    </location>
</feature>
<feature type="region of interest" description="Disordered" evidence="1">
    <location>
        <begin position="1"/>
        <end position="69"/>
    </location>
</feature>
<evidence type="ECO:0000256" key="1">
    <source>
        <dbReference type="SAM" id="MobiDB-lite"/>
    </source>
</evidence>
<proteinExistence type="predicted"/>